<dbReference type="PROSITE" id="PS51677">
    <property type="entry name" value="NODB"/>
    <property type="match status" value="1"/>
</dbReference>
<dbReference type="SUPFAM" id="SSF88713">
    <property type="entry name" value="Glycoside hydrolase/deacetylase"/>
    <property type="match status" value="1"/>
</dbReference>
<keyword evidence="4" id="KW-1185">Reference proteome</keyword>
<evidence type="ECO:0000313" key="3">
    <source>
        <dbReference type="EMBL" id="QYR53962.1"/>
    </source>
</evidence>
<gene>
    <name evidence="3" type="primary">pgaB</name>
    <name evidence="3" type="ORF">H8L67_06625</name>
</gene>
<evidence type="ECO:0000313" key="4">
    <source>
        <dbReference type="Proteomes" id="UP000824755"/>
    </source>
</evidence>
<dbReference type="PANTHER" id="PTHR34216:SF7">
    <property type="entry name" value="POLY-BETA-1,6-N-ACETYL-D-GLUCOSAMINE N-DEACETYLASE"/>
    <property type="match status" value="1"/>
</dbReference>
<protein>
    <submittedName>
        <fullName evidence="3">Poly-beta-1,6-N-acetyl-D-glucosamine N-deacetylase PgaB</fullName>
    </submittedName>
</protein>
<accession>A0ABX8WT07</accession>
<reference evidence="3 4" key="1">
    <citation type="submission" date="2021-08" db="EMBL/GenBank/DDBJ databases">
        <title>Lysobacter sp. strain CJ11 Genome sequencing and assembly.</title>
        <authorList>
            <person name="Kim I."/>
        </authorList>
    </citation>
    <scope>NUCLEOTIDE SEQUENCE [LARGE SCALE GENOMIC DNA]</scope>
    <source>
        <strain evidence="3 4">CJ11</strain>
    </source>
</reference>
<organism evidence="3 4">
    <name type="scientific">Lysobacter soyae</name>
    <dbReference type="NCBI Taxonomy" id="2764185"/>
    <lineage>
        <taxon>Bacteria</taxon>
        <taxon>Pseudomonadati</taxon>
        <taxon>Pseudomonadota</taxon>
        <taxon>Gammaproteobacteria</taxon>
        <taxon>Lysobacterales</taxon>
        <taxon>Lysobacteraceae</taxon>
        <taxon>Lysobacter</taxon>
    </lineage>
</organism>
<dbReference type="Gene3D" id="3.20.20.370">
    <property type="entry name" value="Glycoside hydrolase/deacetylase"/>
    <property type="match status" value="1"/>
</dbReference>
<dbReference type="Gene3D" id="3.20.20.80">
    <property type="entry name" value="Glycosidases"/>
    <property type="match status" value="2"/>
</dbReference>
<dbReference type="InterPro" id="IPR032772">
    <property type="entry name" value="PGA_deacetylase_PgaB_C"/>
</dbReference>
<dbReference type="NCBIfam" id="TIGR03938">
    <property type="entry name" value="deacetyl_PgaB"/>
    <property type="match status" value="1"/>
</dbReference>
<dbReference type="InterPro" id="IPR051398">
    <property type="entry name" value="Polysacch_Deacetylase"/>
</dbReference>
<dbReference type="EMBL" id="CP080544">
    <property type="protein sequence ID" value="QYR53962.1"/>
    <property type="molecule type" value="Genomic_DNA"/>
</dbReference>
<feature type="domain" description="NodB homology" evidence="2">
    <location>
        <begin position="89"/>
        <end position="321"/>
    </location>
</feature>
<evidence type="ECO:0000256" key="1">
    <source>
        <dbReference type="ARBA" id="ARBA00022729"/>
    </source>
</evidence>
<dbReference type="Pfam" id="PF14883">
    <property type="entry name" value="GHL13"/>
    <property type="match status" value="2"/>
</dbReference>
<proteinExistence type="predicted"/>
<name>A0ABX8WT07_9GAMM</name>
<evidence type="ECO:0000259" key="2">
    <source>
        <dbReference type="PROSITE" id="PS51677"/>
    </source>
</evidence>
<keyword evidence="1" id="KW-0732">Signal</keyword>
<dbReference type="PANTHER" id="PTHR34216">
    <property type="match status" value="1"/>
</dbReference>
<dbReference type="Pfam" id="PF01522">
    <property type="entry name" value="Polysacc_deac_1"/>
    <property type="match status" value="1"/>
</dbReference>
<dbReference type="InterPro" id="IPR023854">
    <property type="entry name" value="PGA_deacetylase_PgaB"/>
</dbReference>
<dbReference type="InterPro" id="IPR011330">
    <property type="entry name" value="Glyco_hydro/deAcase_b/a-brl"/>
</dbReference>
<dbReference type="InterPro" id="IPR002509">
    <property type="entry name" value="NODB_dom"/>
</dbReference>
<sequence>MMALACSPLFAHAQSLAAESKLRDRQNLLVISYHDIRDDVAKRGDPDVYAVSTRNLALQFDWLAANGYHPISMAQLVDNVKHGRPLPDRPVLLTFDDGLRSAYTKAFPLLRAYNYPAVVAVVTSWLDLPEGKTFDYGPRFFGRDDFLTWDQLKEMKASGLIEVASHTHDMHMGVLANPQGNETPAVITHLYDAKTGRYESDTEYKARLKRDLDLSSTLIERHLGAKPTVLVWPYAAYNAVANAVADDAGFQATFDLEDRNPNKIVNLHGLGRSLLMGNPDAAAFASNAWEVGDQAQTTRALQIDLDQVYDPDPIQQGKNLDALIERVARIAPSHVYLQAFADPDGNNTADAVYFPNRHLPMRADLFSRVAWQLRTRAGVAVFAWLPVLGFEFGDAQWRLRHGIKASGKENFRIDFTDLEARRWARDMYEDLARQSYIAGLLFHDDAYLRDDELPALKNRSQALIDFTLELKAAAEVWRPKLKTIRNLFAQPVLNPNAEAWYAQDLKRFNAAYDYTAIMAMPYMEQAARPSVWLAHLIEAARKEDPTLSRTVFELQTVDWRTGKPVSGKTLTAQVRMLVAAGANHIAWYPDDFVGDTPSLRYATEAMSARTYPYKKP</sequence>
<dbReference type="Proteomes" id="UP000824755">
    <property type="component" value="Chromosome"/>
</dbReference>